<organism evidence="2 3">
    <name type="scientific">Coprinellus micaceus</name>
    <name type="common">Glistening ink-cap mushroom</name>
    <name type="synonym">Coprinus micaceus</name>
    <dbReference type="NCBI Taxonomy" id="71717"/>
    <lineage>
        <taxon>Eukaryota</taxon>
        <taxon>Fungi</taxon>
        <taxon>Dikarya</taxon>
        <taxon>Basidiomycota</taxon>
        <taxon>Agaricomycotina</taxon>
        <taxon>Agaricomycetes</taxon>
        <taxon>Agaricomycetidae</taxon>
        <taxon>Agaricales</taxon>
        <taxon>Agaricineae</taxon>
        <taxon>Psathyrellaceae</taxon>
        <taxon>Coprinellus</taxon>
    </lineage>
</organism>
<evidence type="ECO:0000313" key="2">
    <source>
        <dbReference type="EMBL" id="TEB31318.1"/>
    </source>
</evidence>
<gene>
    <name evidence="2" type="ORF">FA13DRAFT_359989</name>
</gene>
<dbReference type="AlphaFoldDB" id="A0A4Y7TBL5"/>
<dbReference type="EMBL" id="QPFP01000019">
    <property type="protein sequence ID" value="TEB31318.1"/>
    <property type="molecule type" value="Genomic_DNA"/>
</dbReference>
<evidence type="ECO:0000256" key="1">
    <source>
        <dbReference type="SAM" id="MobiDB-lite"/>
    </source>
</evidence>
<feature type="region of interest" description="Disordered" evidence="1">
    <location>
        <begin position="81"/>
        <end position="115"/>
    </location>
</feature>
<sequence length="115" mass="13368">MGERAPRLLTPLHHNRFVECRHGHQGGPLSLARKAYRTSPCWVSASSLGCRPPPFARKPDLNRRRENISEGWRWRSVAHHPWNDHPVQQNESNPPRVHHRETSTPRDSRLYMSLG</sequence>
<name>A0A4Y7TBL5_COPMI</name>
<proteinExistence type="predicted"/>
<protein>
    <submittedName>
        <fullName evidence="2">Uncharacterized protein</fullName>
    </submittedName>
</protein>
<dbReference type="Proteomes" id="UP000298030">
    <property type="component" value="Unassembled WGS sequence"/>
</dbReference>
<feature type="compositionally biased region" description="Basic and acidic residues" evidence="1">
    <location>
        <begin position="100"/>
        <end position="109"/>
    </location>
</feature>
<evidence type="ECO:0000313" key="3">
    <source>
        <dbReference type="Proteomes" id="UP000298030"/>
    </source>
</evidence>
<keyword evidence="3" id="KW-1185">Reference proteome</keyword>
<comment type="caution">
    <text evidence="2">The sequence shown here is derived from an EMBL/GenBank/DDBJ whole genome shotgun (WGS) entry which is preliminary data.</text>
</comment>
<accession>A0A4Y7TBL5</accession>
<reference evidence="2 3" key="1">
    <citation type="journal article" date="2019" name="Nat. Ecol. Evol.">
        <title>Megaphylogeny resolves global patterns of mushroom evolution.</title>
        <authorList>
            <person name="Varga T."/>
            <person name="Krizsan K."/>
            <person name="Foldi C."/>
            <person name="Dima B."/>
            <person name="Sanchez-Garcia M."/>
            <person name="Sanchez-Ramirez S."/>
            <person name="Szollosi G.J."/>
            <person name="Szarkandi J.G."/>
            <person name="Papp V."/>
            <person name="Albert L."/>
            <person name="Andreopoulos W."/>
            <person name="Angelini C."/>
            <person name="Antonin V."/>
            <person name="Barry K.W."/>
            <person name="Bougher N.L."/>
            <person name="Buchanan P."/>
            <person name="Buyck B."/>
            <person name="Bense V."/>
            <person name="Catcheside P."/>
            <person name="Chovatia M."/>
            <person name="Cooper J."/>
            <person name="Damon W."/>
            <person name="Desjardin D."/>
            <person name="Finy P."/>
            <person name="Geml J."/>
            <person name="Haridas S."/>
            <person name="Hughes K."/>
            <person name="Justo A."/>
            <person name="Karasinski D."/>
            <person name="Kautmanova I."/>
            <person name="Kiss B."/>
            <person name="Kocsube S."/>
            <person name="Kotiranta H."/>
            <person name="LaButti K.M."/>
            <person name="Lechner B.E."/>
            <person name="Liimatainen K."/>
            <person name="Lipzen A."/>
            <person name="Lukacs Z."/>
            <person name="Mihaltcheva S."/>
            <person name="Morgado L.N."/>
            <person name="Niskanen T."/>
            <person name="Noordeloos M.E."/>
            <person name="Ohm R.A."/>
            <person name="Ortiz-Santana B."/>
            <person name="Ovrebo C."/>
            <person name="Racz N."/>
            <person name="Riley R."/>
            <person name="Savchenko A."/>
            <person name="Shiryaev A."/>
            <person name="Soop K."/>
            <person name="Spirin V."/>
            <person name="Szebenyi C."/>
            <person name="Tomsovsky M."/>
            <person name="Tulloss R.E."/>
            <person name="Uehling J."/>
            <person name="Grigoriev I.V."/>
            <person name="Vagvolgyi C."/>
            <person name="Papp T."/>
            <person name="Martin F.M."/>
            <person name="Miettinen O."/>
            <person name="Hibbett D.S."/>
            <person name="Nagy L.G."/>
        </authorList>
    </citation>
    <scope>NUCLEOTIDE SEQUENCE [LARGE SCALE GENOMIC DNA]</scope>
    <source>
        <strain evidence="2 3">FP101781</strain>
    </source>
</reference>